<accession>A0A6J1AAI0</accession>
<gene>
    <name evidence="2" type="primary">LOC110416481</name>
</gene>
<name>A0A6J1AAI0_9ROSI</name>
<dbReference type="Proteomes" id="UP000504621">
    <property type="component" value="Unplaced"/>
</dbReference>
<keyword evidence="1" id="KW-1185">Reference proteome</keyword>
<evidence type="ECO:0000313" key="2">
    <source>
        <dbReference type="RefSeq" id="XP_021284157.1"/>
    </source>
</evidence>
<reference evidence="2" key="1">
    <citation type="submission" date="2025-08" db="UniProtKB">
        <authorList>
            <consortium name="RefSeq"/>
        </authorList>
    </citation>
    <scope>IDENTIFICATION</scope>
    <source>
        <tissue evidence="2">Leaf</tissue>
    </source>
</reference>
<dbReference type="AlphaFoldDB" id="A0A6J1AAI0"/>
<proteinExistence type="predicted"/>
<organism evidence="1 2">
    <name type="scientific">Herrania umbratica</name>
    <dbReference type="NCBI Taxonomy" id="108875"/>
    <lineage>
        <taxon>Eukaryota</taxon>
        <taxon>Viridiplantae</taxon>
        <taxon>Streptophyta</taxon>
        <taxon>Embryophyta</taxon>
        <taxon>Tracheophyta</taxon>
        <taxon>Spermatophyta</taxon>
        <taxon>Magnoliopsida</taxon>
        <taxon>eudicotyledons</taxon>
        <taxon>Gunneridae</taxon>
        <taxon>Pentapetalae</taxon>
        <taxon>rosids</taxon>
        <taxon>malvids</taxon>
        <taxon>Malvales</taxon>
        <taxon>Malvaceae</taxon>
        <taxon>Byttnerioideae</taxon>
        <taxon>Herrania</taxon>
    </lineage>
</organism>
<sequence>MDTCCPWPRSDAETRPKASLSADVWNANLHLENFGNTYLGGRICSLNATLGFLFIIPYATGDQPSKSGVVVNLDMFIHFVERQYTTTINKHFCLNRTPDFITVKNYAEGTR</sequence>
<dbReference type="GeneID" id="110416481"/>
<dbReference type="RefSeq" id="XP_021284157.1">
    <property type="nucleotide sequence ID" value="XM_021428482.1"/>
</dbReference>
<evidence type="ECO:0000313" key="1">
    <source>
        <dbReference type="Proteomes" id="UP000504621"/>
    </source>
</evidence>
<protein>
    <submittedName>
        <fullName evidence="2">Uncharacterized protein LOC110416481</fullName>
    </submittedName>
</protein>